<dbReference type="EMBL" id="UGYW01000002">
    <property type="protein sequence ID" value="SUJ19712.1"/>
    <property type="molecule type" value="Genomic_DNA"/>
</dbReference>
<evidence type="ECO:0000256" key="1">
    <source>
        <dbReference type="ARBA" id="ARBA00004442"/>
    </source>
</evidence>
<gene>
    <name evidence="9" type="ORF">NCTC11388_02902</name>
</gene>
<dbReference type="SUPFAM" id="SSF56954">
    <property type="entry name" value="Outer membrane efflux proteins (OEP)"/>
    <property type="match status" value="1"/>
</dbReference>
<dbReference type="Proteomes" id="UP000254893">
    <property type="component" value="Unassembled WGS sequence"/>
</dbReference>
<keyword evidence="8" id="KW-0732">Signal</keyword>
<reference evidence="9 10" key="1">
    <citation type="submission" date="2018-06" db="EMBL/GenBank/DDBJ databases">
        <authorList>
            <consortium name="Pathogen Informatics"/>
            <person name="Doyle S."/>
        </authorList>
    </citation>
    <scope>NUCLEOTIDE SEQUENCE [LARGE SCALE GENOMIC DNA]</scope>
    <source>
        <strain evidence="9 10">NCTC11388</strain>
    </source>
</reference>
<dbReference type="AlphaFoldDB" id="A0A380CFN3"/>
<evidence type="ECO:0000313" key="10">
    <source>
        <dbReference type="Proteomes" id="UP000254893"/>
    </source>
</evidence>
<sequence length="433" mass="49344">MRHTLTLLTLLCSISFSTYAQELLTMEDALTITLENNFDIKIAKNNTRIDQQNFSLGNAGILPRVTGNFTRTNSIQNSRQVRADGQVQELNNAKNDNMNYGVTLNWTVFDGFRMFARYDQLREIQKQGETEVKYEILTQVSEVIATYYNLVQQQKMLKALDTAIDLSEYRLTMAKNRFEIGKAAKLEVLNAQVDLNTDKTALLQQKELYANTKTYLNQLMTRDLNTPFRVMDSIAINDQLKLGELLQTAESQNPQIQLALINKRISEYNLKQIKGERYPIIALNSGYNFNESHSSLGFATENKGKGFNYGVTASVNIFNGFLQNRNEKIAKIEIENSELQIGQQKQTISAQVTTLFQTYITNIGLVDLEKKNEELAKENMDITLEKFKIGTITTLEVRTAQLNYINAMARSYTAQYQAKLSEIRLKELSGNSF</sequence>
<dbReference type="GO" id="GO:0015562">
    <property type="term" value="F:efflux transmembrane transporter activity"/>
    <property type="evidence" value="ECO:0007669"/>
    <property type="project" value="InterPro"/>
</dbReference>
<organism evidence="9 10">
    <name type="scientific">Sphingobacterium spiritivorum</name>
    <name type="common">Flavobacterium spiritivorum</name>
    <dbReference type="NCBI Taxonomy" id="258"/>
    <lineage>
        <taxon>Bacteria</taxon>
        <taxon>Pseudomonadati</taxon>
        <taxon>Bacteroidota</taxon>
        <taxon>Sphingobacteriia</taxon>
        <taxon>Sphingobacteriales</taxon>
        <taxon>Sphingobacteriaceae</taxon>
        <taxon>Sphingobacterium</taxon>
    </lineage>
</organism>
<proteinExistence type="inferred from homology"/>
<feature type="chain" id="PRO_5017086208" evidence="8">
    <location>
        <begin position="21"/>
        <end position="433"/>
    </location>
</feature>
<evidence type="ECO:0000256" key="7">
    <source>
        <dbReference type="ARBA" id="ARBA00023237"/>
    </source>
</evidence>
<dbReference type="PANTHER" id="PTHR30026:SF20">
    <property type="entry name" value="OUTER MEMBRANE PROTEIN TOLC"/>
    <property type="match status" value="1"/>
</dbReference>
<evidence type="ECO:0000256" key="5">
    <source>
        <dbReference type="ARBA" id="ARBA00022692"/>
    </source>
</evidence>
<evidence type="ECO:0000256" key="6">
    <source>
        <dbReference type="ARBA" id="ARBA00023136"/>
    </source>
</evidence>
<evidence type="ECO:0000256" key="4">
    <source>
        <dbReference type="ARBA" id="ARBA00022452"/>
    </source>
</evidence>
<dbReference type="RefSeq" id="WP_115170635.1">
    <property type="nucleotide sequence ID" value="NZ_UGYW01000002.1"/>
</dbReference>
<keyword evidence="4" id="KW-1134">Transmembrane beta strand</keyword>
<feature type="signal peptide" evidence="8">
    <location>
        <begin position="1"/>
        <end position="20"/>
    </location>
</feature>
<dbReference type="GO" id="GO:1990281">
    <property type="term" value="C:efflux pump complex"/>
    <property type="evidence" value="ECO:0007669"/>
    <property type="project" value="TreeGrafter"/>
</dbReference>
<protein>
    <submittedName>
        <fullName evidence="9">Outer membrane channel protein</fullName>
    </submittedName>
</protein>
<dbReference type="Pfam" id="PF02321">
    <property type="entry name" value="OEP"/>
    <property type="match status" value="2"/>
</dbReference>
<evidence type="ECO:0000256" key="2">
    <source>
        <dbReference type="ARBA" id="ARBA00007613"/>
    </source>
</evidence>
<keyword evidence="6" id="KW-0472">Membrane</keyword>
<keyword evidence="5" id="KW-0812">Transmembrane</keyword>
<evidence type="ECO:0000256" key="3">
    <source>
        <dbReference type="ARBA" id="ARBA00022448"/>
    </source>
</evidence>
<dbReference type="Gene3D" id="1.20.1600.10">
    <property type="entry name" value="Outer membrane efflux proteins (OEP)"/>
    <property type="match status" value="1"/>
</dbReference>
<keyword evidence="7" id="KW-0998">Cell outer membrane</keyword>
<dbReference type="InterPro" id="IPR051906">
    <property type="entry name" value="TolC-like"/>
</dbReference>
<dbReference type="GO" id="GO:0009279">
    <property type="term" value="C:cell outer membrane"/>
    <property type="evidence" value="ECO:0007669"/>
    <property type="project" value="UniProtKB-SubCell"/>
</dbReference>
<dbReference type="PANTHER" id="PTHR30026">
    <property type="entry name" value="OUTER MEMBRANE PROTEIN TOLC"/>
    <property type="match status" value="1"/>
</dbReference>
<dbReference type="InterPro" id="IPR003423">
    <property type="entry name" value="OMP_efflux"/>
</dbReference>
<comment type="subcellular location">
    <subcellularLocation>
        <location evidence="1">Cell outer membrane</location>
    </subcellularLocation>
</comment>
<evidence type="ECO:0000256" key="8">
    <source>
        <dbReference type="SAM" id="SignalP"/>
    </source>
</evidence>
<name>A0A380CFN3_SPHSI</name>
<dbReference type="GO" id="GO:0015288">
    <property type="term" value="F:porin activity"/>
    <property type="evidence" value="ECO:0007669"/>
    <property type="project" value="TreeGrafter"/>
</dbReference>
<keyword evidence="3" id="KW-0813">Transport</keyword>
<accession>A0A380CFN3</accession>
<comment type="similarity">
    <text evidence="2">Belongs to the outer membrane factor (OMF) (TC 1.B.17) family.</text>
</comment>
<evidence type="ECO:0000313" key="9">
    <source>
        <dbReference type="EMBL" id="SUJ19712.1"/>
    </source>
</evidence>